<feature type="compositionally biased region" description="Low complexity" evidence="1">
    <location>
        <begin position="168"/>
        <end position="185"/>
    </location>
</feature>
<reference evidence="3" key="2">
    <citation type="submission" date="2025-09" db="UniProtKB">
        <authorList>
            <consortium name="Ensembl"/>
        </authorList>
    </citation>
    <scope>IDENTIFICATION</scope>
</reference>
<dbReference type="Proteomes" id="UP000472241">
    <property type="component" value="Unplaced"/>
</dbReference>
<accession>A0A667H7L7</accession>
<evidence type="ECO:0000256" key="1">
    <source>
        <dbReference type="SAM" id="MobiDB-lite"/>
    </source>
</evidence>
<evidence type="ECO:0000313" key="4">
    <source>
        <dbReference type="Proteomes" id="UP000472241"/>
    </source>
</evidence>
<keyword evidence="4" id="KW-1185">Reference proteome</keyword>
<feature type="signal peptide" evidence="2">
    <location>
        <begin position="1"/>
        <end position="25"/>
    </location>
</feature>
<proteinExistence type="predicted"/>
<feature type="compositionally biased region" description="Basic residues" evidence="1">
    <location>
        <begin position="108"/>
        <end position="117"/>
    </location>
</feature>
<keyword evidence="2" id="KW-0732">Signal</keyword>
<organism evidence="3 4">
    <name type="scientific">Lynx canadensis</name>
    <name type="common">Canada lynx</name>
    <name type="synonym">Felis canadensis</name>
    <dbReference type="NCBI Taxonomy" id="61383"/>
    <lineage>
        <taxon>Eukaryota</taxon>
        <taxon>Metazoa</taxon>
        <taxon>Chordata</taxon>
        <taxon>Craniata</taxon>
        <taxon>Vertebrata</taxon>
        <taxon>Euteleostomi</taxon>
        <taxon>Mammalia</taxon>
        <taxon>Eutheria</taxon>
        <taxon>Laurasiatheria</taxon>
        <taxon>Carnivora</taxon>
        <taxon>Feliformia</taxon>
        <taxon>Felidae</taxon>
        <taxon>Felinae</taxon>
        <taxon>Lynx</taxon>
    </lineage>
</organism>
<reference evidence="3" key="1">
    <citation type="submission" date="2025-08" db="UniProtKB">
        <authorList>
            <consortium name="Ensembl"/>
        </authorList>
    </citation>
    <scope>IDENTIFICATION</scope>
</reference>
<evidence type="ECO:0000313" key="3">
    <source>
        <dbReference type="Ensembl" id="ENSLCNP00005015452.1"/>
    </source>
</evidence>
<feature type="region of interest" description="Disordered" evidence="1">
    <location>
        <begin position="168"/>
        <end position="206"/>
    </location>
</feature>
<feature type="compositionally biased region" description="Low complexity" evidence="1">
    <location>
        <begin position="118"/>
        <end position="130"/>
    </location>
</feature>
<sequence>PSGCVQGTRASVSIFVLKLVSWSWMRPQTPTDPWPPHVGRATRPQRRQLALVTKWEGGRALNNWTLDHPGQSTSFFPAGDAAPRSAADARDVQAALGAARAEHRRVHLHGGARRRCKAGSPRGGAPLPPLRAAAARRFRRARRAAGDPARAPAAGAAAAAAGWSAAADAQHSARSGGAPGSRASGGWQGSRRPGAGSSTASEPRVPARARAVTRSHGSAVLHLWRGRSWVGRLHLAAGQSAGVHKLSPERLGRRAAQLLELLCPLVARVDEGSRSKPELLGLQEMVWGPLPSSLQCVCIRKI</sequence>
<dbReference type="AlphaFoldDB" id="A0A667H7L7"/>
<protein>
    <submittedName>
        <fullName evidence="3">Uncharacterized protein</fullName>
    </submittedName>
</protein>
<feature type="chain" id="PRO_5025685128" evidence="2">
    <location>
        <begin position="26"/>
        <end position="302"/>
    </location>
</feature>
<name>A0A667H7L7_LYNCA</name>
<dbReference type="Ensembl" id="ENSLCNT00005017284.1">
    <property type="protein sequence ID" value="ENSLCNP00005015452.1"/>
    <property type="gene ID" value="ENSLCNG00005010137.1"/>
</dbReference>
<feature type="region of interest" description="Disordered" evidence="1">
    <location>
        <begin position="108"/>
        <end position="130"/>
    </location>
</feature>
<evidence type="ECO:0000256" key="2">
    <source>
        <dbReference type="SAM" id="SignalP"/>
    </source>
</evidence>